<evidence type="ECO:0000313" key="8">
    <source>
        <dbReference type="Proteomes" id="UP000193588"/>
    </source>
</evidence>
<dbReference type="Proteomes" id="UP000244870">
    <property type="component" value="Chromosome"/>
</dbReference>
<dbReference type="GeneID" id="66963133"/>
<dbReference type="EMBL" id="JWHT01000034">
    <property type="protein sequence ID" value="KIU23484.1"/>
    <property type="molecule type" value="Genomic_DNA"/>
</dbReference>
<name>A0A0D1LWM1_9LACO</name>
<evidence type="ECO:0000259" key="1">
    <source>
        <dbReference type="Pfam" id="PF07179"/>
    </source>
</evidence>
<keyword evidence="6" id="KW-1185">Reference proteome</keyword>
<dbReference type="OrthoDB" id="1639333at2"/>
<dbReference type="RefSeq" id="WP_010371481.1">
    <property type="nucleotide sequence ID" value="NZ_BJEF01000005.1"/>
</dbReference>
<dbReference type="Proteomes" id="UP000193588">
    <property type="component" value="Unassembled WGS sequence"/>
</dbReference>
<dbReference type="AlphaFoldDB" id="A0A0D1LWM1"/>
<dbReference type="EMBL" id="NDXJ01000015">
    <property type="protein sequence ID" value="OSP88771.1"/>
    <property type="molecule type" value="Genomic_DNA"/>
</dbReference>
<proteinExistence type="predicted"/>
<evidence type="ECO:0000313" key="7">
    <source>
        <dbReference type="Proteomes" id="UP000032289"/>
    </source>
</evidence>
<evidence type="ECO:0000313" key="9">
    <source>
        <dbReference type="Proteomes" id="UP000244870"/>
    </source>
</evidence>
<feature type="domain" description="SseB protein N-terminal" evidence="1">
    <location>
        <begin position="15"/>
        <end position="133"/>
    </location>
</feature>
<dbReference type="PATRIC" id="fig|137591.24.peg.1464"/>
<evidence type="ECO:0000313" key="4">
    <source>
        <dbReference type="EMBL" id="KIU23484.1"/>
    </source>
</evidence>
<dbReference type="EMBL" id="JWHU01000006">
    <property type="protein sequence ID" value="KIU21809.1"/>
    <property type="molecule type" value="Genomic_DNA"/>
</dbReference>
<dbReference type="EMBL" id="CP020928">
    <property type="protein sequence ID" value="AWF94749.1"/>
    <property type="molecule type" value="Genomic_DNA"/>
</dbReference>
<dbReference type="STRING" id="137591.AO080_00390"/>
<accession>A0A0D1LWM1</accession>
<dbReference type="InterPro" id="IPR009839">
    <property type="entry name" value="SseB_N"/>
</dbReference>
<dbReference type="Proteomes" id="UP000032287">
    <property type="component" value="Unassembled WGS sequence"/>
</dbReference>
<evidence type="ECO:0000313" key="6">
    <source>
        <dbReference type="Proteomes" id="UP000032287"/>
    </source>
</evidence>
<reference evidence="5 8" key="2">
    <citation type="submission" date="2017-04" db="EMBL/GenBank/DDBJ databases">
        <title>The genome sequence of Weissella cibaria isolated from wild Drosophila.</title>
        <authorList>
            <person name="Ricks N.J."/>
            <person name="Carroll C."/>
            <person name="Walters A."/>
            <person name="Newell P.D."/>
            <person name="Chaston J.M."/>
        </authorList>
    </citation>
    <scope>NUCLEOTIDE SEQUENCE [LARGE SCALE GENOMIC DNA]</scope>
    <source>
        <strain evidence="5 8">DmW_103</strain>
    </source>
</reference>
<organism evidence="4 7">
    <name type="scientific">Weissella cibaria</name>
    <dbReference type="NCBI Taxonomy" id="137591"/>
    <lineage>
        <taxon>Bacteria</taxon>
        <taxon>Bacillati</taxon>
        <taxon>Bacillota</taxon>
        <taxon>Bacilli</taxon>
        <taxon>Lactobacillales</taxon>
        <taxon>Lactobacillaceae</taxon>
        <taxon>Weissella</taxon>
    </lineage>
</organism>
<gene>
    <name evidence="4" type="ORF">ab3b_01496</name>
    <name evidence="2" type="ORF">B6254_0315</name>
    <name evidence="5" type="ORF">B9D04_09265</name>
    <name evidence="3" type="ORF">QX99_00497</name>
</gene>
<reference evidence="2 9" key="3">
    <citation type="submission" date="2017-04" db="EMBL/GenBank/DDBJ databases">
        <title>Weissella cibaria strain m2 complete genome.</title>
        <authorList>
            <person name="Pan Q."/>
            <person name="Tan M."/>
            <person name="Yao F."/>
            <person name="Su S."/>
        </authorList>
    </citation>
    <scope>NUCLEOTIDE SEQUENCE [LARGE SCALE GENOMIC DNA]</scope>
    <source>
        <strain evidence="2 9">M2</strain>
    </source>
</reference>
<protein>
    <recommendedName>
        <fullName evidence="1">SseB protein N-terminal domain-containing protein</fullName>
    </recommendedName>
</protein>
<reference evidence="6 7" key="1">
    <citation type="journal article" date="2015" name="Microbiology (Mosc.)">
        <title>Genomics of the Weissella cibaria species with an examination of its metabolic traits.</title>
        <authorList>
            <person name="Lynch K.M."/>
            <person name="Lucid A."/>
            <person name="Arendt E.K."/>
            <person name="Sleator R.D."/>
            <person name="Lucey B."/>
            <person name="Coffey A."/>
        </authorList>
    </citation>
    <scope>NUCLEOTIDE SEQUENCE [LARGE SCALE GENOMIC DNA]</scope>
    <source>
        <strain evidence="4 7">AB3b</strain>
        <strain evidence="3 6">MG1</strain>
    </source>
</reference>
<dbReference type="Proteomes" id="UP000032289">
    <property type="component" value="Unassembled WGS sequence"/>
</dbReference>
<evidence type="ECO:0000313" key="2">
    <source>
        <dbReference type="EMBL" id="AWF94749.1"/>
    </source>
</evidence>
<evidence type="ECO:0000313" key="5">
    <source>
        <dbReference type="EMBL" id="OSP88771.1"/>
    </source>
</evidence>
<sequence>MADVIFNRPLQNEDLEATLDAYEKDVNPETEHDFIAMLGAAQLLAPVQVDAELTDNGDGTFSIDSEVAAQLNYQVIQNQKEEVFFPAFTSTEEYNKWSTDVEGVVGLTVSLETYAALMSANPDTGLVINAFGQNVVMNQDNMNYVMATLTQMREQDPITLEEPVDDQSDFAAKLAEQLPENMPEMNTVWAIDLVRAPERTLIYVIHTEGDPEEAKAQFFAFATINNAPAFSNVLSVEEIGYPRAAAFTPIYNKAN</sequence>
<evidence type="ECO:0000313" key="3">
    <source>
        <dbReference type="EMBL" id="KIU21809.1"/>
    </source>
</evidence>
<dbReference type="Pfam" id="PF07179">
    <property type="entry name" value="SseB"/>
    <property type="match status" value="1"/>
</dbReference>